<comment type="caution">
    <text evidence="4">Lacks conserved residue(s) required for the propagation of feature annotation.</text>
</comment>
<dbReference type="SMART" id="SM00636">
    <property type="entry name" value="Glyco_18"/>
    <property type="match status" value="1"/>
</dbReference>
<dbReference type="SMART" id="SM00270">
    <property type="entry name" value="ChtBD1"/>
    <property type="match status" value="2"/>
</dbReference>
<dbReference type="InterPro" id="IPR001002">
    <property type="entry name" value="Chitin-bd_1"/>
</dbReference>
<feature type="disulfide bond" evidence="4">
    <location>
        <begin position="332"/>
        <end position="344"/>
    </location>
</feature>
<name>A0ABR3WHN6_9PEZI</name>
<comment type="caution">
    <text evidence="7">The sequence shown here is derived from an EMBL/GenBank/DDBJ whole genome shotgun (WGS) entry which is preliminary data.</text>
</comment>
<dbReference type="InterPro" id="IPR011583">
    <property type="entry name" value="Chitinase_II/V-like_cat"/>
</dbReference>
<feature type="disulfide bond" evidence="4">
    <location>
        <begin position="337"/>
        <end position="351"/>
    </location>
</feature>
<evidence type="ECO:0000256" key="4">
    <source>
        <dbReference type="PROSITE-ProRule" id="PRU00261"/>
    </source>
</evidence>
<dbReference type="Pfam" id="PF00704">
    <property type="entry name" value="Glyco_hydro_18"/>
    <property type="match status" value="1"/>
</dbReference>
<feature type="domain" description="GH18" evidence="6">
    <location>
        <begin position="1"/>
        <end position="256"/>
    </location>
</feature>
<dbReference type="PANTHER" id="PTHR11177:SF333">
    <property type="entry name" value="CHITINASE"/>
    <property type="match status" value="1"/>
</dbReference>
<dbReference type="PROSITE" id="PS51910">
    <property type="entry name" value="GH18_2"/>
    <property type="match status" value="1"/>
</dbReference>
<accession>A0ABR3WHN6</accession>
<feature type="domain" description="Chitin-binding type-1" evidence="5">
    <location>
        <begin position="261"/>
        <end position="318"/>
    </location>
</feature>
<sequence length="686" mass="71675">MASTQQSRAAFISSLKDYLAKYGFQGVDIDWEYPGTPERGGKREDTANLVSLVQEMRASFGTEYGISMALAPDYWYLRYFDAKAMEPSVDFFGFMSYDLHGSWDADVDTLGSLVRGQTDIREIGNDTAPLWFDGLDPKKINFGTAYYGRGYTLTDPSCSDLLCPFSGPSKPAPCTNFPGVMSLREIQQKINSDGLTPRLLEQSMMKALVWGDQWIGYDDDETIAMKKAWADGQCFGGTMVWSIDFQASASGSGDEPPATTDGTCGFGNGGTICGDWPTGDCCSSSGWCGSGDAYCGSGCFCGSSDAHCGDGCQSGCPSKDGSCGAQNAWSTCPEGSCCSSGGICGTGDDFCGTGCQSGSCEGGEGNIVDIDPQIFTRPGMTLQCFPPCTFVLPPQTLAAPSTISIPPVTETVEETWPLTTIDGSVSYTTITKTIIITVPVLTTSVISYSNIIWSPPQSSSTSTDTTEIYLWSSILPPGITLTETSDEQSSAIIWTYSYGPWPLATTTPSSDRTPDPSLVWGSFPVRSGPPKPLCTANCGSPCHNNCGPPGLPPVPSISIPCIGPGCSRRGGGGGGGGGCVGPGCTGPPGGGGGGQDGDPTSCETTKTASQCAVVCTTTAGPEPCSTSCFGFQGCGDVEGTTTTVTKITDAPAPFATMPTYDDWGPGDLDEGAIRQQWDGMRGDLAR</sequence>
<dbReference type="Gene3D" id="3.30.60.10">
    <property type="entry name" value="Endochitinase-like"/>
    <property type="match status" value="2"/>
</dbReference>
<evidence type="ECO:0000256" key="2">
    <source>
        <dbReference type="ARBA" id="ARBA00012729"/>
    </source>
</evidence>
<dbReference type="EMBL" id="JAWRVE010000081">
    <property type="protein sequence ID" value="KAL1862481.1"/>
    <property type="molecule type" value="Genomic_DNA"/>
</dbReference>
<evidence type="ECO:0000259" key="6">
    <source>
        <dbReference type="PROSITE" id="PS51910"/>
    </source>
</evidence>
<dbReference type="Gene3D" id="3.20.20.80">
    <property type="entry name" value="Glycosidases"/>
    <property type="match status" value="1"/>
</dbReference>
<gene>
    <name evidence="7" type="ORF">Daus18300_008578</name>
</gene>
<dbReference type="InterPro" id="IPR050314">
    <property type="entry name" value="Glycosyl_Hydrlase_18"/>
</dbReference>
<keyword evidence="8" id="KW-1185">Reference proteome</keyword>
<dbReference type="PROSITE" id="PS00026">
    <property type="entry name" value="CHIT_BIND_I_1"/>
    <property type="match status" value="1"/>
</dbReference>
<reference evidence="7 8" key="1">
    <citation type="journal article" date="2024" name="IMA Fungus">
        <title>IMA Genome - F19 : A genome assembly and annotation guide to empower mycologists, including annotated draft genome sequences of Ceratocystis pirilliformis, Diaporthe australafricana, Fusarium ophioides, Paecilomyces lecythidis, and Sporothrix stenoceras.</title>
        <authorList>
            <person name="Aylward J."/>
            <person name="Wilson A.M."/>
            <person name="Visagie C.M."/>
            <person name="Spraker J."/>
            <person name="Barnes I."/>
            <person name="Buitendag C."/>
            <person name="Ceriani C."/>
            <person name="Del Mar Angel L."/>
            <person name="du Plessis D."/>
            <person name="Fuchs T."/>
            <person name="Gasser K."/>
            <person name="Kramer D."/>
            <person name="Li W."/>
            <person name="Munsamy K."/>
            <person name="Piso A."/>
            <person name="Price J.L."/>
            <person name="Sonnekus B."/>
            <person name="Thomas C."/>
            <person name="van der Nest A."/>
            <person name="van Dijk A."/>
            <person name="van Heerden A."/>
            <person name="van Vuuren N."/>
            <person name="Yilmaz N."/>
            <person name="Duong T.A."/>
            <person name="van der Merwe N.A."/>
            <person name="Wingfield M.J."/>
            <person name="Wingfield B.D."/>
        </authorList>
    </citation>
    <scope>NUCLEOTIDE SEQUENCE [LARGE SCALE GENOMIC DNA]</scope>
    <source>
        <strain evidence="7 8">CMW 18300</strain>
    </source>
</reference>
<dbReference type="Gene3D" id="3.10.50.10">
    <property type="match status" value="1"/>
</dbReference>
<evidence type="ECO:0000259" key="5">
    <source>
        <dbReference type="PROSITE" id="PS50941"/>
    </source>
</evidence>
<dbReference type="SUPFAM" id="SSF51445">
    <property type="entry name" value="(Trans)glycosidases"/>
    <property type="match status" value="1"/>
</dbReference>
<dbReference type="InterPro" id="IPR018371">
    <property type="entry name" value="Chitin-binding_1_CS"/>
</dbReference>
<keyword evidence="3 4" id="KW-0147">Chitin-binding</keyword>
<feature type="domain" description="Chitin-binding type-1" evidence="5">
    <location>
        <begin position="320"/>
        <end position="362"/>
    </location>
</feature>
<evidence type="ECO:0000256" key="3">
    <source>
        <dbReference type="ARBA" id="ARBA00022669"/>
    </source>
</evidence>
<dbReference type="SUPFAM" id="SSF54556">
    <property type="entry name" value="Chitinase insertion domain"/>
    <property type="match status" value="1"/>
</dbReference>
<protein>
    <recommendedName>
        <fullName evidence="2">chitinase</fullName>
        <ecNumber evidence="2">3.2.1.14</ecNumber>
    </recommendedName>
</protein>
<dbReference type="InterPro" id="IPR017853">
    <property type="entry name" value="GH"/>
</dbReference>
<dbReference type="EC" id="3.2.1.14" evidence="2"/>
<feature type="disulfide bond" evidence="4">
    <location>
        <begin position="323"/>
        <end position="338"/>
    </location>
</feature>
<feature type="disulfide bond" evidence="4">
    <location>
        <begin position="312"/>
        <end position="316"/>
    </location>
</feature>
<keyword evidence="4" id="KW-1015">Disulfide bond</keyword>
<feature type="disulfide bond" evidence="4">
    <location>
        <begin position="281"/>
        <end position="295"/>
    </location>
</feature>
<dbReference type="InterPro" id="IPR029070">
    <property type="entry name" value="Chitinase_insertion_sf"/>
</dbReference>
<organism evidence="7 8">
    <name type="scientific">Diaporthe australafricana</name>
    <dbReference type="NCBI Taxonomy" id="127596"/>
    <lineage>
        <taxon>Eukaryota</taxon>
        <taxon>Fungi</taxon>
        <taxon>Dikarya</taxon>
        <taxon>Ascomycota</taxon>
        <taxon>Pezizomycotina</taxon>
        <taxon>Sordariomycetes</taxon>
        <taxon>Sordariomycetidae</taxon>
        <taxon>Diaporthales</taxon>
        <taxon>Diaporthaceae</taxon>
        <taxon>Diaporthe</taxon>
    </lineage>
</organism>
<dbReference type="InterPro" id="IPR001223">
    <property type="entry name" value="Glyco_hydro18_cat"/>
</dbReference>
<dbReference type="Pfam" id="PF00187">
    <property type="entry name" value="Chitin_bind_1"/>
    <property type="match status" value="1"/>
</dbReference>
<dbReference type="SUPFAM" id="SSF57016">
    <property type="entry name" value="Plant lectins/antimicrobial peptides"/>
    <property type="match status" value="2"/>
</dbReference>
<dbReference type="InterPro" id="IPR036861">
    <property type="entry name" value="Endochitinase-like_sf"/>
</dbReference>
<dbReference type="CDD" id="cd00035">
    <property type="entry name" value="ChtBD1"/>
    <property type="match status" value="1"/>
</dbReference>
<evidence type="ECO:0000313" key="7">
    <source>
        <dbReference type="EMBL" id="KAL1862481.1"/>
    </source>
</evidence>
<evidence type="ECO:0000313" key="8">
    <source>
        <dbReference type="Proteomes" id="UP001583177"/>
    </source>
</evidence>
<dbReference type="PROSITE" id="PS50941">
    <property type="entry name" value="CHIT_BIND_I_2"/>
    <property type="match status" value="2"/>
</dbReference>
<proteinExistence type="inferred from homology"/>
<comment type="similarity">
    <text evidence="1">Belongs to the glycosyl hydrolase 18 family. Chitinase class V subfamily.</text>
</comment>
<evidence type="ECO:0000256" key="1">
    <source>
        <dbReference type="ARBA" id="ARBA00008682"/>
    </source>
</evidence>
<dbReference type="Proteomes" id="UP001583177">
    <property type="component" value="Unassembled WGS sequence"/>
</dbReference>
<dbReference type="PANTHER" id="PTHR11177">
    <property type="entry name" value="CHITINASE"/>
    <property type="match status" value="1"/>
</dbReference>